<gene>
    <name evidence="1" type="ORF">SAMN04488025_12266</name>
</gene>
<dbReference type="STRING" id="201973.SAMN04488025_12266"/>
<dbReference type="OrthoDB" id="2990216at2"/>
<accession>A0A1I2Q8V5</accession>
<name>A0A1I2Q8V5_9BACL</name>
<dbReference type="EMBL" id="FOOK01000022">
    <property type="protein sequence ID" value="SFG24802.1"/>
    <property type="molecule type" value="Genomic_DNA"/>
</dbReference>
<dbReference type="AlphaFoldDB" id="A0A1I2Q8V5"/>
<dbReference type="RefSeq" id="WP_143085336.1">
    <property type="nucleotide sequence ID" value="NZ_FOOK01000022.1"/>
</dbReference>
<dbReference type="Proteomes" id="UP000198661">
    <property type="component" value="Unassembled WGS sequence"/>
</dbReference>
<reference evidence="1 2" key="1">
    <citation type="submission" date="2016-10" db="EMBL/GenBank/DDBJ databases">
        <authorList>
            <person name="de Groot N.N."/>
        </authorList>
    </citation>
    <scope>NUCLEOTIDE SEQUENCE [LARGE SCALE GENOMIC DNA]</scope>
    <source>
        <strain evidence="1 2">DSM 44945</strain>
    </source>
</reference>
<keyword evidence="2" id="KW-1185">Reference proteome</keyword>
<evidence type="ECO:0000313" key="1">
    <source>
        <dbReference type="EMBL" id="SFG24802.1"/>
    </source>
</evidence>
<organism evidence="1 2">
    <name type="scientific">Planifilum fulgidum</name>
    <dbReference type="NCBI Taxonomy" id="201973"/>
    <lineage>
        <taxon>Bacteria</taxon>
        <taxon>Bacillati</taxon>
        <taxon>Bacillota</taxon>
        <taxon>Bacilli</taxon>
        <taxon>Bacillales</taxon>
        <taxon>Thermoactinomycetaceae</taxon>
        <taxon>Planifilum</taxon>
    </lineage>
</organism>
<evidence type="ECO:0000313" key="2">
    <source>
        <dbReference type="Proteomes" id="UP000198661"/>
    </source>
</evidence>
<protein>
    <submittedName>
        <fullName evidence="1">Uncharacterized protein</fullName>
    </submittedName>
</protein>
<proteinExistence type="predicted"/>
<sequence length="154" mass="18293">MAKIISLESRRAEHAKRLRQRALAGFPWNELMEYTRVILNPVTARLPVNKRWMIEESVYRLAYESFLLGIQASRKIYREMGGGAEKSQWKERVERDFLAEGDRLISQTAHDFQLFQVLDEWLSQSVIVVMEDLMPRWLIRGVEYGLLLRKQRRI</sequence>